<reference evidence="1 2" key="1">
    <citation type="submission" date="2021-06" db="EMBL/GenBank/DDBJ databases">
        <authorList>
            <person name="Kallberg Y."/>
            <person name="Tangrot J."/>
            <person name="Rosling A."/>
        </authorList>
    </citation>
    <scope>NUCLEOTIDE SEQUENCE [LARGE SCALE GENOMIC DNA]</scope>
    <source>
        <strain evidence="1 2">120-4 pot B 10/14</strain>
    </source>
</reference>
<keyword evidence="2" id="KW-1185">Reference proteome</keyword>
<dbReference type="EMBL" id="CAJVQB010013800">
    <property type="protein sequence ID" value="CAG8764579.1"/>
    <property type="molecule type" value="Genomic_DNA"/>
</dbReference>
<protein>
    <submittedName>
        <fullName evidence="1">8024_t:CDS:1</fullName>
    </submittedName>
</protein>
<organism evidence="1 2">
    <name type="scientific">Gigaspora margarita</name>
    <dbReference type="NCBI Taxonomy" id="4874"/>
    <lineage>
        <taxon>Eukaryota</taxon>
        <taxon>Fungi</taxon>
        <taxon>Fungi incertae sedis</taxon>
        <taxon>Mucoromycota</taxon>
        <taxon>Glomeromycotina</taxon>
        <taxon>Glomeromycetes</taxon>
        <taxon>Diversisporales</taxon>
        <taxon>Gigasporaceae</taxon>
        <taxon>Gigaspora</taxon>
    </lineage>
</organism>
<gene>
    <name evidence="1" type="ORF">GMARGA_LOCUS17876</name>
</gene>
<name>A0ABN7VF50_GIGMA</name>
<accession>A0ABN7VF50</accession>
<dbReference type="Proteomes" id="UP000789901">
    <property type="component" value="Unassembled WGS sequence"/>
</dbReference>
<sequence>GLWFSKEKCHFFKKQLSFLGHLVNEKGITPDSSKIEKVKNFLKPSTLTEL</sequence>
<dbReference type="InterPro" id="IPR043128">
    <property type="entry name" value="Rev_trsase/Diguanyl_cyclase"/>
</dbReference>
<evidence type="ECO:0000313" key="2">
    <source>
        <dbReference type="Proteomes" id="UP000789901"/>
    </source>
</evidence>
<dbReference type="InterPro" id="IPR043502">
    <property type="entry name" value="DNA/RNA_pol_sf"/>
</dbReference>
<evidence type="ECO:0000313" key="1">
    <source>
        <dbReference type="EMBL" id="CAG8764579.1"/>
    </source>
</evidence>
<proteinExistence type="predicted"/>
<comment type="caution">
    <text evidence="1">The sequence shown here is derived from an EMBL/GenBank/DDBJ whole genome shotgun (WGS) entry which is preliminary data.</text>
</comment>
<dbReference type="SUPFAM" id="SSF56672">
    <property type="entry name" value="DNA/RNA polymerases"/>
    <property type="match status" value="1"/>
</dbReference>
<dbReference type="Gene3D" id="3.30.70.270">
    <property type="match status" value="1"/>
</dbReference>
<feature type="non-terminal residue" evidence="1">
    <location>
        <position position="1"/>
    </location>
</feature>